<dbReference type="InterPro" id="IPR006026">
    <property type="entry name" value="Peptidase_Metallo"/>
</dbReference>
<evidence type="ECO:0000256" key="12">
    <source>
        <dbReference type="PROSITE-ProRule" id="PRU01211"/>
    </source>
</evidence>
<feature type="active site" evidence="12">
    <location>
        <position position="211"/>
    </location>
</feature>
<dbReference type="SMART" id="SM00254">
    <property type="entry name" value="ShKT"/>
    <property type="match status" value="2"/>
</dbReference>
<keyword evidence="4 13" id="KW-0732">Signal</keyword>
<keyword evidence="6 12" id="KW-0862">Zinc</keyword>
<feature type="domain" description="ShKT" evidence="14">
    <location>
        <begin position="393"/>
        <end position="427"/>
    </location>
</feature>
<comment type="caution">
    <text evidence="11">Lacks conserved residue(s) required for the propagation of feature annotation.</text>
</comment>
<dbReference type="InterPro" id="IPR034035">
    <property type="entry name" value="Astacin-like_dom"/>
</dbReference>
<comment type="function">
    <text evidence="1">Metalloprotease.</text>
</comment>
<evidence type="ECO:0000256" key="10">
    <source>
        <dbReference type="ARBA" id="ARBA00023180"/>
    </source>
</evidence>
<dbReference type="InterPro" id="IPR024079">
    <property type="entry name" value="MetalloPept_cat_dom_sf"/>
</dbReference>
<dbReference type="OrthoDB" id="291007at2759"/>
<dbReference type="SMART" id="SM00235">
    <property type="entry name" value="ZnMc"/>
    <property type="match status" value="1"/>
</dbReference>
<evidence type="ECO:0000256" key="11">
    <source>
        <dbReference type="PROSITE-ProRule" id="PRU01005"/>
    </source>
</evidence>
<organism evidence="16 17">
    <name type="scientific">Daphnia galeata</name>
    <dbReference type="NCBI Taxonomy" id="27404"/>
    <lineage>
        <taxon>Eukaryota</taxon>
        <taxon>Metazoa</taxon>
        <taxon>Ecdysozoa</taxon>
        <taxon>Arthropoda</taxon>
        <taxon>Crustacea</taxon>
        <taxon>Branchiopoda</taxon>
        <taxon>Diplostraca</taxon>
        <taxon>Cladocera</taxon>
        <taxon>Anomopoda</taxon>
        <taxon>Daphniidae</taxon>
        <taxon>Daphnia</taxon>
    </lineage>
</organism>
<dbReference type="Gene3D" id="3.40.390.10">
    <property type="entry name" value="Collagenase (Catalytic Domain)"/>
    <property type="match status" value="1"/>
</dbReference>
<feature type="binding site" evidence="12">
    <location>
        <position position="214"/>
    </location>
    <ligand>
        <name>Zn(2+)</name>
        <dbReference type="ChEBI" id="CHEBI:29105"/>
        <note>catalytic</note>
    </ligand>
</feature>
<feature type="disulfide bond" evidence="11">
    <location>
        <begin position="435"/>
        <end position="469"/>
    </location>
</feature>
<dbReference type="PROSITE" id="PS51864">
    <property type="entry name" value="ASTACIN"/>
    <property type="match status" value="1"/>
</dbReference>
<proteinExistence type="predicted"/>
<feature type="chain" id="PRO_5035339376" description="Metalloendopeptidase" evidence="13">
    <location>
        <begin position="26"/>
        <end position="472"/>
    </location>
</feature>
<dbReference type="PRINTS" id="PR00480">
    <property type="entry name" value="ASTACIN"/>
</dbReference>
<dbReference type="AlphaFoldDB" id="A0A8J2S704"/>
<evidence type="ECO:0000256" key="8">
    <source>
        <dbReference type="ARBA" id="ARBA00023145"/>
    </source>
</evidence>
<protein>
    <recommendedName>
        <fullName evidence="13">Metalloendopeptidase</fullName>
        <ecNumber evidence="13">3.4.24.-</ecNumber>
    </recommendedName>
</protein>
<dbReference type="PANTHER" id="PTHR10127">
    <property type="entry name" value="DISCOIDIN, CUB, EGF, LAMININ , AND ZINC METALLOPROTEASE DOMAIN CONTAINING"/>
    <property type="match status" value="1"/>
</dbReference>
<keyword evidence="9 11" id="KW-1015">Disulfide bond</keyword>
<keyword evidence="3 12" id="KW-0479">Metal-binding</keyword>
<feature type="signal peptide" evidence="13">
    <location>
        <begin position="1"/>
        <end position="25"/>
    </location>
</feature>
<dbReference type="Gene3D" id="1.10.10.1940">
    <property type="match status" value="2"/>
</dbReference>
<dbReference type="CDD" id="cd04280">
    <property type="entry name" value="ZnMc_astacin_like"/>
    <property type="match status" value="1"/>
</dbReference>
<keyword evidence="7 12" id="KW-0482">Metalloprotease</keyword>
<dbReference type="FunFam" id="3.40.390.10:FF:000015">
    <property type="entry name" value="Meprin A subunit"/>
    <property type="match status" value="1"/>
</dbReference>
<dbReference type="InterPro" id="IPR001506">
    <property type="entry name" value="Peptidase_M12A"/>
</dbReference>
<dbReference type="GO" id="GO:0006508">
    <property type="term" value="P:proteolysis"/>
    <property type="evidence" value="ECO:0007669"/>
    <property type="project" value="UniProtKB-KW"/>
</dbReference>
<feature type="domain" description="ShKT" evidence="14">
    <location>
        <begin position="435"/>
        <end position="469"/>
    </location>
</feature>
<feature type="disulfide bond" evidence="11">
    <location>
        <begin position="393"/>
        <end position="427"/>
    </location>
</feature>
<dbReference type="Pfam" id="PF01549">
    <property type="entry name" value="ShK"/>
    <property type="match status" value="2"/>
</dbReference>
<evidence type="ECO:0000256" key="6">
    <source>
        <dbReference type="ARBA" id="ARBA00022833"/>
    </source>
</evidence>
<comment type="cofactor">
    <cofactor evidence="12 13">
        <name>Zn(2+)</name>
        <dbReference type="ChEBI" id="CHEBI:29105"/>
    </cofactor>
    <text evidence="12 13">Binds 1 zinc ion per subunit.</text>
</comment>
<evidence type="ECO:0000256" key="4">
    <source>
        <dbReference type="ARBA" id="ARBA00022729"/>
    </source>
</evidence>
<dbReference type="PROSITE" id="PS51670">
    <property type="entry name" value="SHKT"/>
    <property type="match status" value="2"/>
</dbReference>
<dbReference type="EC" id="3.4.24.-" evidence="13"/>
<keyword evidence="8" id="KW-0865">Zymogen</keyword>
<evidence type="ECO:0000256" key="1">
    <source>
        <dbReference type="ARBA" id="ARBA00002657"/>
    </source>
</evidence>
<sequence>MSSNMANKFFVAATIICLFFSFSMATSDPNLFANKSQELEDENRPAVKSLSLTDLVYGTSNHQQSDYGHLTAEDFRNALSFEEDGKDVTNPNWIGDHHQSANLFEGDIAGFKSTMELRNAIIGVNFRWPNAVIPYVIASSFTSSDRSVIAKAMTEYHNKTCIRFVPRTIQPDYIIIRTTGSGCNSNIGRTGGAQVVSLDQGCVHVSLIVHELMHAAGFFHEQSRTDRDEYVVINWGNIQEGTQNNFNKFGPNEIDLLGTPYDTGSVMHYDQFAFAKDRKIPTIYSKSGSTLGNTVGFTQNDVLKLNIMYQCNPGGDETTTVPTTVTTTNPTTTTTISTTAVTPTTQMTTTEGTTTGTNGTIVSTTADATTTVTAATTEKPFTESTTAPTGPECEDTMGGCDVWFDDGFCAHSVNLMSAFCKKTCGFCTGPGDEICVDSTPICTQWANSGLCVAVQEFMLANCPKSCGVCKTP</sequence>
<dbReference type="EMBL" id="CAKKLH010000304">
    <property type="protein sequence ID" value="CAH0110626.1"/>
    <property type="molecule type" value="Genomic_DNA"/>
</dbReference>
<feature type="binding site" evidence="12">
    <location>
        <position position="220"/>
    </location>
    <ligand>
        <name>Zn(2+)</name>
        <dbReference type="ChEBI" id="CHEBI:29105"/>
        <note>catalytic</note>
    </ligand>
</feature>
<feature type="binding site" evidence="12">
    <location>
        <position position="210"/>
    </location>
    <ligand>
        <name>Zn(2+)</name>
        <dbReference type="ChEBI" id="CHEBI:29105"/>
        <note>catalytic</note>
    </ligand>
</feature>
<dbReference type="InterPro" id="IPR003582">
    <property type="entry name" value="ShKT_dom"/>
</dbReference>
<dbReference type="PANTHER" id="PTHR10127:SF780">
    <property type="entry name" value="METALLOENDOPEPTIDASE"/>
    <property type="match status" value="1"/>
</dbReference>
<evidence type="ECO:0000256" key="3">
    <source>
        <dbReference type="ARBA" id="ARBA00022723"/>
    </source>
</evidence>
<evidence type="ECO:0000256" key="13">
    <source>
        <dbReference type="RuleBase" id="RU361183"/>
    </source>
</evidence>
<keyword evidence="2 12" id="KW-0645">Protease</keyword>
<comment type="caution">
    <text evidence="16">The sequence shown here is derived from an EMBL/GenBank/DDBJ whole genome shotgun (WGS) entry which is preliminary data.</text>
</comment>
<evidence type="ECO:0000256" key="9">
    <source>
        <dbReference type="ARBA" id="ARBA00023157"/>
    </source>
</evidence>
<keyword evidence="5 12" id="KW-0378">Hydrolase</keyword>
<keyword evidence="17" id="KW-1185">Reference proteome</keyword>
<name>A0A8J2S704_9CRUS</name>
<dbReference type="Proteomes" id="UP000789390">
    <property type="component" value="Unassembled WGS sequence"/>
</dbReference>
<evidence type="ECO:0000256" key="7">
    <source>
        <dbReference type="ARBA" id="ARBA00023049"/>
    </source>
</evidence>
<evidence type="ECO:0000259" key="15">
    <source>
        <dbReference type="PROSITE" id="PS51864"/>
    </source>
</evidence>
<dbReference type="SUPFAM" id="SSF55486">
    <property type="entry name" value="Metalloproteases ('zincins'), catalytic domain"/>
    <property type="match status" value="1"/>
</dbReference>
<evidence type="ECO:0000256" key="2">
    <source>
        <dbReference type="ARBA" id="ARBA00022670"/>
    </source>
</evidence>
<reference evidence="16" key="1">
    <citation type="submission" date="2021-11" db="EMBL/GenBank/DDBJ databases">
        <authorList>
            <person name="Schell T."/>
        </authorList>
    </citation>
    <scope>NUCLEOTIDE SEQUENCE</scope>
    <source>
        <strain evidence="16">M5</strain>
    </source>
</reference>
<gene>
    <name evidence="16" type="ORF">DGAL_LOCUS14197</name>
</gene>
<evidence type="ECO:0000256" key="5">
    <source>
        <dbReference type="ARBA" id="ARBA00022801"/>
    </source>
</evidence>
<dbReference type="Pfam" id="PF01400">
    <property type="entry name" value="Astacin"/>
    <property type="match status" value="1"/>
</dbReference>
<keyword evidence="10" id="KW-0325">Glycoprotein</keyword>
<accession>A0A8J2S704</accession>
<dbReference type="GO" id="GO:0004222">
    <property type="term" value="F:metalloendopeptidase activity"/>
    <property type="evidence" value="ECO:0007669"/>
    <property type="project" value="UniProtKB-UniRule"/>
</dbReference>
<evidence type="ECO:0000313" key="16">
    <source>
        <dbReference type="EMBL" id="CAH0110626.1"/>
    </source>
</evidence>
<feature type="domain" description="Peptidase M12A" evidence="15">
    <location>
        <begin position="119"/>
        <end position="312"/>
    </location>
</feature>
<evidence type="ECO:0000313" key="17">
    <source>
        <dbReference type="Proteomes" id="UP000789390"/>
    </source>
</evidence>
<dbReference type="GO" id="GO:0008270">
    <property type="term" value="F:zinc ion binding"/>
    <property type="evidence" value="ECO:0007669"/>
    <property type="project" value="UniProtKB-UniRule"/>
</dbReference>
<evidence type="ECO:0000259" key="14">
    <source>
        <dbReference type="PROSITE" id="PS51670"/>
    </source>
</evidence>